<comment type="caution">
    <text evidence="2">The sequence shown here is derived from an EMBL/GenBank/DDBJ whole genome shotgun (WGS) entry which is preliminary data.</text>
</comment>
<feature type="compositionally biased region" description="Basic residues" evidence="1">
    <location>
        <begin position="14"/>
        <end position="26"/>
    </location>
</feature>
<gene>
    <name evidence="2" type="ORF">EDD18DRAFT_1200387</name>
</gene>
<accession>A0AA39UBB7</accession>
<dbReference type="Proteomes" id="UP001175228">
    <property type="component" value="Unassembled WGS sequence"/>
</dbReference>
<sequence length="450" mass="51896">MTRITSESASTHSRPNHRTRQNKLRKYPTAPVVKSEPKQEQLDDIIPFYSYTAPREFGWKELDYIDASSWSKSEVIKHLVTNSFSVPGRTHRSKWATITVADGSTTIVPNVYRIPLLFVSQFMWSSLQLVLGDEMEWDKFKTGILYVSRLCEAFLAEVRRAMSEEGIGRSWRFATFDRALTRYRMGWLLSEPQYLKEFWEMYGDEEYQKDPVKFDWKRLVTRGIKGFKVEEEQVESGITATEWMDGLKELDGDWLWDKSNNTPCARSACEYLESWRRTKVWGALPPSRTLSTNSEAALVKPQSELDACYPPSPPFHDCDSVVSTLSTPSSELFKLLHEKFESQDQRIRLLEKEVSMLRAAQTDHPAVVVPDPISIFVPTPNFPEISDPDCAMGFWRNPLEAFLDFDMEEAGSIIKTELDAKMQVEFPLRLQEETGSAPVKSLRKVQRKED</sequence>
<organism evidence="2 3">
    <name type="scientific">Armillaria luteobubalina</name>
    <dbReference type="NCBI Taxonomy" id="153913"/>
    <lineage>
        <taxon>Eukaryota</taxon>
        <taxon>Fungi</taxon>
        <taxon>Dikarya</taxon>
        <taxon>Basidiomycota</taxon>
        <taxon>Agaricomycotina</taxon>
        <taxon>Agaricomycetes</taxon>
        <taxon>Agaricomycetidae</taxon>
        <taxon>Agaricales</taxon>
        <taxon>Marasmiineae</taxon>
        <taxon>Physalacriaceae</taxon>
        <taxon>Armillaria</taxon>
    </lineage>
</organism>
<keyword evidence="3" id="KW-1185">Reference proteome</keyword>
<evidence type="ECO:0000256" key="1">
    <source>
        <dbReference type="SAM" id="MobiDB-lite"/>
    </source>
</evidence>
<feature type="compositionally biased region" description="Polar residues" evidence="1">
    <location>
        <begin position="1"/>
        <end position="13"/>
    </location>
</feature>
<feature type="region of interest" description="Disordered" evidence="1">
    <location>
        <begin position="1"/>
        <end position="38"/>
    </location>
</feature>
<protein>
    <submittedName>
        <fullName evidence="2">Uncharacterized protein</fullName>
    </submittedName>
</protein>
<dbReference type="AlphaFoldDB" id="A0AA39UBB7"/>
<reference evidence="2" key="1">
    <citation type="submission" date="2023-06" db="EMBL/GenBank/DDBJ databases">
        <authorList>
            <consortium name="Lawrence Berkeley National Laboratory"/>
            <person name="Ahrendt S."/>
            <person name="Sahu N."/>
            <person name="Indic B."/>
            <person name="Wong-Bajracharya J."/>
            <person name="Merenyi Z."/>
            <person name="Ke H.-M."/>
            <person name="Monk M."/>
            <person name="Kocsube S."/>
            <person name="Drula E."/>
            <person name="Lipzen A."/>
            <person name="Balint B."/>
            <person name="Henrissat B."/>
            <person name="Andreopoulos B."/>
            <person name="Martin F.M."/>
            <person name="Harder C.B."/>
            <person name="Rigling D."/>
            <person name="Ford K.L."/>
            <person name="Foster G.D."/>
            <person name="Pangilinan J."/>
            <person name="Papanicolaou A."/>
            <person name="Barry K."/>
            <person name="LaButti K."/>
            <person name="Viragh M."/>
            <person name="Koriabine M."/>
            <person name="Yan M."/>
            <person name="Riley R."/>
            <person name="Champramary S."/>
            <person name="Plett K.L."/>
            <person name="Tsai I.J."/>
            <person name="Slot J."/>
            <person name="Sipos G."/>
            <person name="Plett J."/>
            <person name="Nagy L.G."/>
            <person name="Grigoriev I.V."/>
        </authorList>
    </citation>
    <scope>NUCLEOTIDE SEQUENCE</scope>
    <source>
        <strain evidence="2">HWK02</strain>
    </source>
</reference>
<evidence type="ECO:0000313" key="2">
    <source>
        <dbReference type="EMBL" id="KAK0482967.1"/>
    </source>
</evidence>
<proteinExistence type="predicted"/>
<evidence type="ECO:0000313" key="3">
    <source>
        <dbReference type="Proteomes" id="UP001175228"/>
    </source>
</evidence>
<dbReference type="EMBL" id="JAUEPU010000062">
    <property type="protein sequence ID" value="KAK0482967.1"/>
    <property type="molecule type" value="Genomic_DNA"/>
</dbReference>
<name>A0AA39UBB7_9AGAR</name>